<evidence type="ECO:0000256" key="5">
    <source>
        <dbReference type="ARBA" id="ARBA00022801"/>
    </source>
</evidence>
<dbReference type="Gene3D" id="3.20.100.10">
    <property type="entry name" value="mRNA triphosphatase Cet1-like"/>
    <property type="match status" value="1"/>
</dbReference>
<dbReference type="PANTHER" id="PTHR28118">
    <property type="entry name" value="POLYNUCLEOTIDE 5'-TRIPHOSPHATASE-RELATED"/>
    <property type="match status" value="1"/>
</dbReference>
<dbReference type="CDD" id="cd07470">
    <property type="entry name" value="CYTH-like_mRNA_RTPase"/>
    <property type="match status" value="1"/>
</dbReference>
<comment type="caution">
    <text evidence="10">The sequence shown here is derived from an EMBL/GenBank/DDBJ whole genome shotgun (WGS) entry which is preliminary data.</text>
</comment>
<dbReference type="Pfam" id="PF02940">
    <property type="entry name" value="mRNA_triPase"/>
    <property type="match status" value="1"/>
</dbReference>
<reference evidence="10 11" key="1">
    <citation type="submission" date="2014-04" db="EMBL/GenBank/DDBJ databases">
        <title>A new species of microsporidia sheds light on the evolution of extreme parasitism.</title>
        <authorList>
            <person name="Haag K.L."/>
            <person name="James T.Y."/>
            <person name="Larsson R."/>
            <person name="Schaer T.M."/>
            <person name="Refardt D."/>
            <person name="Pombert J.-F."/>
            <person name="Ebert D."/>
        </authorList>
    </citation>
    <scope>NUCLEOTIDE SEQUENCE [LARGE SCALE GENOMIC DNA]</scope>
    <source>
        <strain evidence="10 11">UGP3</strain>
        <tissue evidence="10">Spores</tissue>
    </source>
</reference>
<gene>
    <name evidence="10" type="ORF">DI09_24p180</name>
</gene>
<comment type="similarity">
    <text evidence="3 8">Belongs to the fungal TPase family.</text>
</comment>
<comment type="subcellular location">
    <subcellularLocation>
        <location evidence="2 8">Nucleus</location>
    </subcellularLocation>
</comment>
<dbReference type="InterPro" id="IPR004206">
    <property type="entry name" value="mRNA_triPase_Cet1"/>
</dbReference>
<evidence type="ECO:0000256" key="7">
    <source>
        <dbReference type="ARBA" id="ARBA00047740"/>
    </source>
</evidence>
<dbReference type="HOGENOM" id="CLU_1175678_0_0_1"/>
<evidence type="ECO:0000256" key="2">
    <source>
        <dbReference type="ARBA" id="ARBA00004123"/>
    </source>
</evidence>
<proteinExistence type="inferred from homology"/>
<dbReference type="GO" id="GO:0031533">
    <property type="term" value="C:mRNA capping enzyme complex"/>
    <property type="evidence" value="ECO:0007669"/>
    <property type="project" value="UniProtKB-UniRule"/>
</dbReference>
<keyword evidence="8" id="KW-0506">mRNA capping</keyword>
<comment type="catalytic activity">
    <reaction evidence="7">
        <text>a 5'-end triphospho-ribonucleoside in mRNA + H2O = a 5'-end diphospho-ribonucleoside in mRNA + phosphate + H(+)</text>
        <dbReference type="Rhea" id="RHEA:67004"/>
        <dbReference type="Rhea" id="RHEA-COMP:17164"/>
        <dbReference type="Rhea" id="RHEA-COMP:17165"/>
        <dbReference type="ChEBI" id="CHEBI:15377"/>
        <dbReference type="ChEBI" id="CHEBI:15378"/>
        <dbReference type="ChEBI" id="CHEBI:43474"/>
        <dbReference type="ChEBI" id="CHEBI:167616"/>
        <dbReference type="ChEBI" id="CHEBI:167618"/>
        <dbReference type="EC" id="3.6.1.74"/>
    </reaction>
    <physiologicalReaction direction="left-to-right" evidence="7">
        <dbReference type="Rhea" id="RHEA:67005"/>
    </physiologicalReaction>
</comment>
<sequence length="236" mass="26492">MAASLPLIFATRTPSFDGCVLALVSFLRSKKLSTDGLEESKYIKFQSDMSPHLHSALNSILNKEVEASASKTGAYLSYQRHRIVDRFYHGDTGNIRVTTDEATGKILCSVIKERIADMHVHFPNSPFDIRISVSVEKPALLSEKEVTKRSPKYERIKNRVSYSLHQQAIPHPTAFLICDLTQVTSNTSEPMTHEFEVELCDPKNLTHENGAFESIVCAYWTSIRQLAFSLAGPVKF</sequence>
<name>A0A098VSF2_9MICR</name>
<evidence type="ECO:0000256" key="4">
    <source>
        <dbReference type="ARBA" id="ARBA00022664"/>
    </source>
</evidence>
<comment type="function">
    <text evidence="8">First step of mRNA capping. Converts the 5'-triphosphate end of a nascent mRNA chain into a diphosphate end.</text>
</comment>
<keyword evidence="6 8" id="KW-0539">Nucleus</keyword>
<keyword evidence="4 8" id="KW-0507">mRNA processing</keyword>
<comment type="cofactor">
    <cofactor evidence="1 8">
        <name>Mg(2+)</name>
        <dbReference type="ChEBI" id="CHEBI:18420"/>
    </cofactor>
</comment>
<dbReference type="VEuPathDB" id="MicrosporidiaDB:DI09_24p180"/>
<protein>
    <recommendedName>
        <fullName evidence="8">mRNA-capping enzyme subunit beta</fullName>
        <ecNumber evidence="8">3.6.1.74</ecNumber>
    </recommendedName>
    <alternativeName>
        <fullName evidence="8">mRNA 5'-phosphatase</fullName>
    </alternativeName>
    <alternativeName>
        <fullName evidence="8">mRNA 5'-triphosphate monophosphatase</fullName>
    </alternativeName>
</protein>
<comment type="subunit">
    <text evidence="8">Heterodimer. The mRNA-capping enzyme is composed of two separate chains alpha and beta, respectively a mRNA guanylyltransferase and an mRNA 5'-triphosphate monophosphatase.</text>
</comment>
<dbReference type="EC" id="3.6.1.74" evidence="8"/>
<evidence type="ECO:0000313" key="10">
    <source>
        <dbReference type="EMBL" id="KGG51897.1"/>
    </source>
</evidence>
<evidence type="ECO:0000256" key="3">
    <source>
        <dbReference type="ARBA" id="ARBA00006345"/>
    </source>
</evidence>
<dbReference type="SUPFAM" id="SSF55154">
    <property type="entry name" value="CYTH-like phosphatases"/>
    <property type="match status" value="1"/>
</dbReference>
<keyword evidence="5 8" id="KW-0378">Hydrolase</keyword>
<dbReference type="GeneID" id="25259210"/>
<dbReference type="EMBL" id="JMKJ01000166">
    <property type="protein sequence ID" value="KGG51897.1"/>
    <property type="molecule type" value="Genomic_DNA"/>
</dbReference>
<dbReference type="AlphaFoldDB" id="A0A098VSF2"/>
<evidence type="ECO:0000259" key="9">
    <source>
        <dbReference type="Pfam" id="PF02940"/>
    </source>
</evidence>
<dbReference type="RefSeq" id="XP_013238324.1">
    <property type="nucleotide sequence ID" value="XM_013382870.1"/>
</dbReference>
<dbReference type="InterPro" id="IPR040343">
    <property type="entry name" value="Cet1/Ctl1"/>
</dbReference>
<dbReference type="GO" id="GO:0004651">
    <property type="term" value="F:polynucleotide 5'-phosphatase activity"/>
    <property type="evidence" value="ECO:0007669"/>
    <property type="project" value="UniProtKB-UniRule"/>
</dbReference>
<keyword evidence="11" id="KW-1185">Reference proteome</keyword>
<evidence type="ECO:0000256" key="1">
    <source>
        <dbReference type="ARBA" id="ARBA00001946"/>
    </source>
</evidence>
<dbReference type="InterPro" id="IPR033469">
    <property type="entry name" value="CYTH-like_dom_sf"/>
</dbReference>
<evidence type="ECO:0000313" key="11">
    <source>
        <dbReference type="Proteomes" id="UP000029725"/>
    </source>
</evidence>
<evidence type="ECO:0000256" key="8">
    <source>
        <dbReference type="RuleBase" id="RU367053"/>
    </source>
</evidence>
<evidence type="ECO:0000256" key="6">
    <source>
        <dbReference type="ARBA" id="ARBA00023242"/>
    </source>
</evidence>
<dbReference type="GO" id="GO:0140818">
    <property type="term" value="F:mRNA 5'-triphosphate monophosphatase activity"/>
    <property type="evidence" value="ECO:0007669"/>
    <property type="project" value="UniProtKB-EC"/>
</dbReference>
<dbReference type="InterPro" id="IPR037009">
    <property type="entry name" value="mRNA_triPase_Cet1_sf"/>
</dbReference>
<dbReference type="PANTHER" id="PTHR28118:SF1">
    <property type="entry name" value="POLYNUCLEOTIDE 5'-TRIPHOSPHATASE CTL1-RELATED"/>
    <property type="match status" value="1"/>
</dbReference>
<dbReference type="OrthoDB" id="272147at2759"/>
<dbReference type="GO" id="GO:0006370">
    <property type="term" value="P:7-methylguanosine mRNA capping"/>
    <property type="evidence" value="ECO:0007669"/>
    <property type="project" value="UniProtKB-UniRule"/>
</dbReference>
<organism evidence="10 11">
    <name type="scientific">Mitosporidium daphniae</name>
    <dbReference type="NCBI Taxonomy" id="1485682"/>
    <lineage>
        <taxon>Eukaryota</taxon>
        <taxon>Fungi</taxon>
        <taxon>Fungi incertae sedis</taxon>
        <taxon>Microsporidia</taxon>
        <taxon>Mitosporidium</taxon>
    </lineage>
</organism>
<dbReference type="Proteomes" id="UP000029725">
    <property type="component" value="Unassembled WGS sequence"/>
</dbReference>
<feature type="domain" description="mRNA triphosphatase Cet1-like" evidence="9">
    <location>
        <begin position="41"/>
        <end position="198"/>
    </location>
</feature>
<accession>A0A098VSF2</accession>